<dbReference type="EMBL" id="PCVL01000018">
    <property type="protein sequence ID" value="PIQ72694.1"/>
    <property type="molecule type" value="Genomic_DNA"/>
</dbReference>
<organism evidence="2 3">
    <name type="scientific">Candidatus Roizmanbacteria bacterium CG11_big_fil_rev_8_21_14_0_20_35_14</name>
    <dbReference type="NCBI Taxonomy" id="1974855"/>
    <lineage>
        <taxon>Bacteria</taxon>
        <taxon>Candidatus Roizmaniibacteriota</taxon>
    </lineage>
</organism>
<gene>
    <name evidence="2" type="ORF">COV86_01670</name>
</gene>
<evidence type="ECO:0000313" key="2">
    <source>
        <dbReference type="EMBL" id="PIQ72694.1"/>
    </source>
</evidence>
<proteinExistence type="predicted"/>
<dbReference type="Pfam" id="PF07659">
    <property type="entry name" value="DUF1599"/>
    <property type="match status" value="1"/>
</dbReference>
<protein>
    <recommendedName>
        <fullName evidence="1">Nucleotide modification associated domain-containing protein</fullName>
    </recommendedName>
</protein>
<feature type="domain" description="Nucleotide modification associated" evidence="1">
    <location>
        <begin position="25"/>
        <end position="84"/>
    </location>
</feature>
<sequence length="106" mass="12116">MSDPKYLDEAFKKVTKQTLETFLKKHKDYGKGNILDMGELGIAFRISEKFNRIKHLLMNGNKPSNESIEDSWIDIAVYAIIAVLLKRGWFQKLNVKKNGKISTGTV</sequence>
<evidence type="ECO:0000259" key="1">
    <source>
        <dbReference type="Pfam" id="PF07659"/>
    </source>
</evidence>
<reference evidence="2 3" key="1">
    <citation type="submission" date="2017-09" db="EMBL/GenBank/DDBJ databases">
        <title>Depth-based differentiation of microbial function through sediment-hosted aquifers and enrichment of novel symbionts in the deep terrestrial subsurface.</title>
        <authorList>
            <person name="Probst A.J."/>
            <person name="Ladd B."/>
            <person name="Jarett J.K."/>
            <person name="Geller-Mcgrath D.E."/>
            <person name="Sieber C.M."/>
            <person name="Emerson J.B."/>
            <person name="Anantharaman K."/>
            <person name="Thomas B.C."/>
            <person name="Malmstrom R."/>
            <person name="Stieglmeier M."/>
            <person name="Klingl A."/>
            <person name="Woyke T."/>
            <person name="Ryan C.M."/>
            <person name="Banfield J.F."/>
        </authorList>
    </citation>
    <scope>NUCLEOTIDE SEQUENCE [LARGE SCALE GENOMIC DNA]</scope>
    <source>
        <strain evidence="2">CG11_big_fil_rev_8_21_14_0_20_35_14</strain>
    </source>
</reference>
<dbReference type="InterPro" id="IPR011630">
    <property type="entry name" value="DUF1599"/>
</dbReference>
<dbReference type="AlphaFoldDB" id="A0A2H0KQN2"/>
<accession>A0A2H0KQN2</accession>
<name>A0A2H0KQN2_9BACT</name>
<dbReference type="Proteomes" id="UP000229570">
    <property type="component" value="Unassembled WGS sequence"/>
</dbReference>
<comment type="caution">
    <text evidence="2">The sequence shown here is derived from an EMBL/GenBank/DDBJ whole genome shotgun (WGS) entry which is preliminary data.</text>
</comment>
<evidence type="ECO:0000313" key="3">
    <source>
        <dbReference type="Proteomes" id="UP000229570"/>
    </source>
</evidence>